<accession>A0A387H6U8</accession>
<proteinExistence type="predicted"/>
<organism evidence="2 3">
    <name type="scientific">Streptomyces hundungensis</name>
    <dbReference type="NCBI Taxonomy" id="1077946"/>
    <lineage>
        <taxon>Bacteria</taxon>
        <taxon>Bacillati</taxon>
        <taxon>Actinomycetota</taxon>
        <taxon>Actinomycetes</taxon>
        <taxon>Kitasatosporales</taxon>
        <taxon>Streptomycetaceae</taxon>
        <taxon>Streptomyces</taxon>
    </lineage>
</organism>
<protein>
    <submittedName>
        <fullName evidence="2">Uncharacterized protein</fullName>
    </submittedName>
</protein>
<evidence type="ECO:0000256" key="1">
    <source>
        <dbReference type="SAM" id="MobiDB-lite"/>
    </source>
</evidence>
<keyword evidence="3" id="KW-1185">Reference proteome</keyword>
<dbReference type="Proteomes" id="UP000271554">
    <property type="component" value="Chromosome"/>
</dbReference>
<dbReference type="AlphaFoldDB" id="A0A387H6U8"/>
<dbReference type="EMBL" id="CP032698">
    <property type="protein sequence ID" value="AYG78301.1"/>
    <property type="molecule type" value="Genomic_DNA"/>
</dbReference>
<reference evidence="2 3" key="1">
    <citation type="submission" date="2018-10" db="EMBL/GenBank/DDBJ databases">
        <title>Relationship between Morphology and Antimicrobial Activity in Streptomyces.</title>
        <authorList>
            <person name="Kang H.J."/>
            <person name="Kim S.B."/>
        </authorList>
    </citation>
    <scope>NUCLEOTIDE SEQUENCE [LARGE SCALE GENOMIC DNA]</scope>
    <source>
        <strain evidence="2 3">BH38</strain>
    </source>
</reference>
<name>A0A387H6U8_9ACTN</name>
<feature type="region of interest" description="Disordered" evidence="1">
    <location>
        <begin position="59"/>
        <end position="87"/>
    </location>
</feature>
<evidence type="ECO:0000313" key="2">
    <source>
        <dbReference type="EMBL" id="AYG78301.1"/>
    </source>
</evidence>
<feature type="compositionally biased region" description="Basic residues" evidence="1">
    <location>
        <begin position="59"/>
        <end position="70"/>
    </location>
</feature>
<dbReference type="KEGG" id="shun:DWB77_00408"/>
<sequence>MREVEVRTGWPSRCRGTVASTTPYAVGGPVNNNDKCKLVDVLHRTTGMTAPQRLVVMLHARHPNRPRRRGHRDERPTRQPVGMSPTVFSRIPRQAVEAGWLEESECPAHISYYRLSAKGTGEDVVVPLRRAT</sequence>
<gene>
    <name evidence="2" type="ORF">DWB77_00408</name>
</gene>
<evidence type="ECO:0000313" key="3">
    <source>
        <dbReference type="Proteomes" id="UP000271554"/>
    </source>
</evidence>